<dbReference type="PROSITE" id="PS50929">
    <property type="entry name" value="ABC_TM1F"/>
    <property type="match status" value="1"/>
</dbReference>
<evidence type="ECO:0000259" key="9">
    <source>
        <dbReference type="PROSITE" id="PS50929"/>
    </source>
</evidence>
<keyword evidence="3" id="KW-0547">Nucleotide-binding</keyword>
<feature type="transmembrane region" description="Helical" evidence="7">
    <location>
        <begin position="65"/>
        <end position="85"/>
    </location>
</feature>
<name>A0ABT1S598_9FIRM</name>
<dbReference type="PROSITE" id="PS00211">
    <property type="entry name" value="ABC_TRANSPORTER_1"/>
    <property type="match status" value="1"/>
</dbReference>
<dbReference type="SUPFAM" id="SSF52540">
    <property type="entry name" value="P-loop containing nucleoside triphosphate hydrolases"/>
    <property type="match status" value="1"/>
</dbReference>
<keyword evidence="2 7" id="KW-0812">Transmembrane</keyword>
<evidence type="ECO:0000256" key="3">
    <source>
        <dbReference type="ARBA" id="ARBA00022741"/>
    </source>
</evidence>
<keyword evidence="6 7" id="KW-0472">Membrane</keyword>
<dbReference type="InterPro" id="IPR003593">
    <property type="entry name" value="AAA+_ATPase"/>
</dbReference>
<dbReference type="Proteomes" id="UP001524478">
    <property type="component" value="Unassembled WGS sequence"/>
</dbReference>
<dbReference type="InterPro" id="IPR036640">
    <property type="entry name" value="ABC1_TM_sf"/>
</dbReference>
<dbReference type="SUPFAM" id="SSF90123">
    <property type="entry name" value="ABC transporter transmembrane region"/>
    <property type="match status" value="1"/>
</dbReference>
<keyword evidence="5 7" id="KW-1133">Transmembrane helix</keyword>
<feature type="transmembrane region" description="Helical" evidence="7">
    <location>
        <begin position="27"/>
        <end position="45"/>
    </location>
</feature>
<sequence>MKKRGKKHINFLLKQIRPLMGNNETKILLLLITFFSLIVSLINISMGEITRSVTEATLSKEVDSINKIVLSVVILVVISMVASYIKNILAKRYENMTQKNFRINLINKVEKTQYSVLADENSGDIFSIITDSVSSVVQLFRSIPDTITQLISFIIVFIYLSFINWKLLLAIFMLIPFSTIIYNKISNPIQHSYKELAEANSNLRAEMQNTLDGIEIVKTYNAYNLFFERFYKIGTRVKEISSKIFKVKFFYLTPIFIILRFTPQIVCPLYGGYLISVNELNVGELLAFNILIWFLILPVENFLSSIELVKSTIPSMERILKILQWPVEKKGEGLVNYNKSLPLQLNDIDFSYNKEKVLDKVSIQLKKNQIVSIVGPSGSGKSTILKLINGFYNIDDGKILIFNNDYLSTDINDIRKNIGYVLQDSNFFPVTIEENIRYGNMDATMDDVIEAAKLANAHDFILTLPNKYKTMVEENASNLSLGQKQRLNLARAFVKKAPILLLDEPTASLDMHSAALVQKSIKDYIFTYGASALIITHTISNIADFTYVLDNGKITESGTHQQLLDLKKLYYELYITDAEKNL</sequence>
<feature type="domain" description="ABC transmembrane type-1" evidence="9">
    <location>
        <begin position="30"/>
        <end position="311"/>
    </location>
</feature>
<dbReference type="RefSeq" id="WP_256310154.1">
    <property type="nucleotide sequence ID" value="NZ_JANGAC010000001.1"/>
</dbReference>
<dbReference type="InterPro" id="IPR003439">
    <property type="entry name" value="ABC_transporter-like_ATP-bd"/>
</dbReference>
<dbReference type="SMART" id="SM00382">
    <property type="entry name" value="AAA"/>
    <property type="match status" value="1"/>
</dbReference>
<comment type="subcellular location">
    <subcellularLocation>
        <location evidence="1">Cell membrane</location>
        <topology evidence="1">Multi-pass membrane protein</topology>
    </subcellularLocation>
</comment>
<dbReference type="Gene3D" id="3.40.50.300">
    <property type="entry name" value="P-loop containing nucleotide triphosphate hydrolases"/>
    <property type="match status" value="1"/>
</dbReference>
<comment type="caution">
    <text evidence="10">The sequence shown here is derived from an EMBL/GenBank/DDBJ whole genome shotgun (WGS) entry which is preliminary data.</text>
</comment>
<keyword evidence="11" id="KW-1185">Reference proteome</keyword>
<dbReference type="PROSITE" id="PS50893">
    <property type="entry name" value="ABC_TRANSPORTER_2"/>
    <property type="match status" value="1"/>
</dbReference>
<dbReference type="PANTHER" id="PTHR24221">
    <property type="entry name" value="ATP-BINDING CASSETTE SUB-FAMILY B"/>
    <property type="match status" value="1"/>
</dbReference>
<proteinExistence type="predicted"/>
<dbReference type="InterPro" id="IPR027417">
    <property type="entry name" value="P-loop_NTPase"/>
</dbReference>
<dbReference type="Gene3D" id="1.20.1560.10">
    <property type="entry name" value="ABC transporter type 1, transmembrane domain"/>
    <property type="match status" value="1"/>
</dbReference>
<evidence type="ECO:0000256" key="7">
    <source>
        <dbReference type="SAM" id="Phobius"/>
    </source>
</evidence>
<keyword evidence="4 10" id="KW-0067">ATP-binding</keyword>
<protein>
    <submittedName>
        <fullName evidence="10">ABC transporter ATP-binding protein/permease</fullName>
    </submittedName>
</protein>
<dbReference type="InterPro" id="IPR039421">
    <property type="entry name" value="Type_1_exporter"/>
</dbReference>
<dbReference type="InterPro" id="IPR011527">
    <property type="entry name" value="ABC1_TM_dom"/>
</dbReference>
<evidence type="ECO:0000313" key="10">
    <source>
        <dbReference type="EMBL" id="MCQ4921646.1"/>
    </source>
</evidence>
<dbReference type="CDD" id="cd07346">
    <property type="entry name" value="ABC_6TM_exporters"/>
    <property type="match status" value="1"/>
</dbReference>
<dbReference type="EMBL" id="JANGAC010000001">
    <property type="protein sequence ID" value="MCQ4921646.1"/>
    <property type="molecule type" value="Genomic_DNA"/>
</dbReference>
<evidence type="ECO:0000256" key="2">
    <source>
        <dbReference type="ARBA" id="ARBA00022692"/>
    </source>
</evidence>
<dbReference type="PANTHER" id="PTHR24221:SF654">
    <property type="entry name" value="ATP-BINDING CASSETTE SUB-FAMILY B MEMBER 6"/>
    <property type="match status" value="1"/>
</dbReference>
<organism evidence="10 11">
    <name type="scientific">Tissierella carlieri</name>
    <dbReference type="NCBI Taxonomy" id="689904"/>
    <lineage>
        <taxon>Bacteria</taxon>
        <taxon>Bacillati</taxon>
        <taxon>Bacillota</taxon>
        <taxon>Tissierellia</taxon>
        <taxon>Tissierellales</taxon>
        <taxon>Tissierellaceae</taxon>
        <taxon>Tissierella</taxon>
    </lineage>
</organism>
<evidence type="ECO:0000256" key="4">
    <source>
        <dbReference type="ARBA" id="ARBA00022840"/>
    </source>
</evidence>
<dbReference type="Pfam" id="PF00664">
    <property type="entry name" value="ABC_membrane"/>
    <property type="match status" value="1"/>
</dbReference>
<gene>
    <name evidence="10" type="ORF">NE686_00995</name>
</gene>
<evidence type="ECO:0000256" key="5">
    <source>
        <dbReference type="ARBA" id="ARBA00022989"/>
    </source>
</evidence>
<evidence type="ECO:0000259" key="8">
    <source>
        <dbReference type="PROSITE" id="PS50893"/>
    </source>
</evidence>
<evidence type="ECO:0000256" key="1">
    <source>
        <dbReference type="ARBA" id="ARBA00004651"/>
    </source>
</evidence>
<evidence type="ECO:0000313" key="11">
    <source>
        <dbReference type="Proteomes" id="UP001524478"/>
    </source>
</evidence>
<dbReference type="GO" id="GO:0005524">
    <property type="term" value="F:ATP binding"/>
    <property type="evidence" value="ECO:0007669"/>
    <property type="project" value="UniProtKB-KW"/>
</dbReference>
<accession>A0ABT1S598</accession>
<evidence type="ECO:0000256" key="6">
    <source>
        <dbReference type="ARBA" id="ARBA00023136"/>
    </source>
</evidence>
<feature type="transmembrane region" description="Helical" evidence="7">
    <location>
        <begin position="146"/>
        <end position="162"/>
    </location>
</feature>
<reference evidence="10 11" key="1">
    <citation type="submission" date="2022-06" db="EMBL/GenBank/DDBJ databases">
        <title>Isolation of gut microbiota from human fecal samples.</title>
        <authorList>
            <person name="Pamer E.G."/>
            <person name="Barat B."/>
            <person name="Waligurski E."/>
            <person name="Medina S."/>
            <person name="Paddock L."/>
            <person name="Mostad J."/>
        </authorList>
    </citation>
    <scope>NUCLEOTIDE SEQUENCE [LARGE SCALE GENOMIC DNA]</scope>
    <source>
        <strain evidence="10 11">DFI.7.95</strain>
    </source>
</reference>
<feature type="domain" description="ABC transporter" evidence="8">
    <location>
        <begin position="343"/>
        <end position="576"/>
    </location>
</feature>
<dbReference type="Pfam" id="PF00005">
    <property type="entry name" value="ABC_tran"/>
    <property type="match status" value="1"/>
</dbReference>
<dbReference type="InterPro" id="IPR017871">
    <property type="entry name" value="ABC_transporter-like_CS"/>
</dbReference>